<dbReference type="AlphaFoldDB" id="A0A8X6MJV9"/>
<gene>
    <name evidence="1" type="ORF">TNIN_410491</name>
</gene>
<reference evidence="1" key="1">
    <citation type="submission" date="2020-08" db="EMBL/GenBank/DDBJ databases">
        <title>Multicomponent nature underlies the extraordinary mechanical properties of spider dragline silk.</title>
        <authorList>
            <person name="Kono N."/>
            <person name="Nakamura H."/>
            <person name="Mori M."/>
            <person name="Yoshida Y."/>
            <person name="Ohtoshi R."/>
            <person name="Malay A.D."/>
            <person name="Moran D.A.P."/>
            <person name="Tomita M."/>
            <person name="Numata K."/>
            <person name="Arakawa K."/>
        </authorList>
    </citation>
    <scope>NUCLEOTIDE SEQUENCE</scope>
</reference>
<evidence type="ECO:0000313" key="1">
    <source>
        <dbReference type="EMBL" id="GFS59787.1"/>
    </source>
</evidence>
<comment type="caution">
    <text evidence="1">The sequence shown here is derived from an EMBL/GenBank/DDBJ whole genome shotgun (WGS) entry which is preliminary data.</text>
</comment>
<dbReference type="Proteomes" id="UP000886998">
    <property type="component" value="Unassembled WGS sequence"/>
</dbReference>
<name>A0A8X6MJV9_9ARAC</name>
<keyword evidence="2" id="KW-1185">Reference proteome</keyword>
<evidence type="ECO:0000313" key="2">
    <source>
        <dbReference type="Proteomes" id="UP000886998"/>
    </source>
</evidence>
<sequence length="115" mass="12860">MGVFLGEYEESSLVWYRGSQNHSPLVEAFLGRLGIRSRRAGIRNQFRHVHGPVLGGDSFLLFITNNSQPPNINFHRGELFVRCGSSTIDAVDRGDSRESPCPFRPCAISSRVPKE</sequence>
<organism evidence="1 2">
    <name type="scientific">Trichonephila inaurata madagascariensis</name>
    <dbReference type="NCBI Taxonomy" id="2747483"/>
    <lineage>
        <taxon>Eukaryota</taxon>
        <taxon>Metazoa</taxon>
        <taxon>Ecdysozoa</taxon>
        <taxon>Arthropoda</taxon>
        <taxon>Chelicerata</taxon>
        <taxon>Arachnida</taxon>
        <taxon>Araneae</taxon>
        <taxon>Araneomorphae</taxon>
        <taxon>Entelegynae</taxon>
        <taxon>Araneoidea</taxon>
        <taxon>Nephilidae</taxon>
        <taxon>Trichonephila</taxon>
        <taxon>Trichonephila inaurata</taxon>
    </lineage>
</organism>
<accession>A0A8X6MJV9</accession>
<dbReference type="EMBL" id="BMAV01027493">
    <property type="protein sequence ID" value="GFS59787.1"/>
    <property type="molecule type" value="Genomic_DNA"/>
</dbReference>
<proteinExistence type="predicted"/>
<protein>
    <submittedName>
        <fullName evidence="1">Uncharacterized protein</fullName>
    </submittedName>
</protein>